<proteinExistence type="predicted"/>
<protein>
    <submittedName>
        <fullName evidence="1">Uncharacterized protein</fullName>
    </submittedName>
</protein>
<accession>A0A2N7RXG8</accession>
<gene>
    <name evidence="1" type="ORF">CIK84_18670</name>
</gene>
<name>A0A2N7RXG8_9MICC</name>
<dbReference type="AlphaFoldDB" id="A0A2N7RXG8"/>
<reference evidence="1 2" key="1">
    <citation type="journal article" date="2017" name="Elife">
        <title>Extensive horizontal gene transfer in cheese-associated bacteria.</title>
        <authorList>
            <person name="Bonham K.S."/>
            <person name="Wolfe B.E."/>
            <person name="Dutton R.J."/>
        </authorList>
    </citation>
    <scope>NUCLEOTIDE SEQUENCE [LARGE SCALE GENOMIC DNA]</scope>
    <source>
        <strain evidence="1 2">JB182</strain>
    </source>
</reference>
<evidence type="ECO:0000313" key="1">
    <source>
        <dbReference type="EMBL" id="PMQ18582.1"/>
    </source>
</evidence>
<sequence>MEEMAYGPAGVAPRTATWVKQSGSTGVLVAVGVRCTPRNGGRSAGSQDQLGVEVDEFAEFDDGTRVSIRWDRGCAISLNGAGQLSEQELLEHREGALLPDEGELKTWANAVPGTSMRSCWRSRVSMQLPRS</sequence>
<dbReference type="EMBL" id="PNQX01000005">
    <property type="protein sequence ID" value="PMQ18582.1"/>
    <property type="molecule type" value="Genomic_DNA"/>
</dbReference>
<dbReference type="RefSeq" id="WP_102599329.1">
    <property type="nucleotide sequence ID" value="NZ_JABUYH010000010.1"/>
</dbReference>
<comment type="caution">
    <text evidence="1">The sequence shown here is derived from an EMBL/GenBank/DDBJ whole genome shotgun (WGS) entry which is preliminary data.</text>
</comment>
<dbReference type="Proteomes" id="UP000235739">
    <property type="component" value="Unassembled WGS sequence"/>
</dbReference>
<organism evidence="1 2">
    <name type="scientific">Glutamicibacter arilaitensis</name>
    <dbReference type="NCBI Taxonomy" id="256701"/>
    <lineage>
        <taxon>Bacteria</taxon>
        <taxon>Bacillati</taxon>
        <taxon>Actinomycetota</taxon>
        <taxon>Actinomycetes</taxon>
        <taxon>Micrococcales</taxon>
        <taxon>Micrococcaceae</taxon>
        <taxon>Glutamicibacter</taxon>
    </lineage>
</organism>
<evidence type="ECO:0000313" key="2">
    <source>
        <dbReference type="Proteomes" id="UP000235739"/>
    </source>
</evidence>